<dbReference type="Proteomes" id="UP000245956">
    <property type="component" value="Unassembled WGS sequence"/>
</dbReference>
<evidence type="ECO:0000313" key="2">
    <source>
        <dbReference type="EMBL" id="PWI68558.1"/>
    </source>
</evidence>
<sequence length="327" mass="34793">MEPQLESSPAVQCCRGNYLVVTAGHGQWVGAEQEERAKKGGRGASAVIHQASSSALGTREPIVKYLWNTFCPHVCRRPLVWWTEPPAEHGFTMTGAHRYGRPGRAGNRHLSLFDDMPAYNPVSLSSCLAVQLNTVPKGVAQIDIATGVECFAPEQAPSAGGSRLKVQRSAAADPSPSPEFRHWQGCERAAVGGGGAGAGGRDGRGRSGKPLERDAASATRLACACPVIRHASLLGHTVAAIACTDACCSCESRSFLAATAPYSSCLDLTQVLPSQTFHHHDLHGEAPDAARPGLPHTRPLRTSAASDPFRTRRYPPALQAARWDQLP</sequence>
<feature type="region of interest" description="Disordered" evidence="1">
    <location>
        <begin position="280"/>
        <end position="315"/>
    </location>
</feature>
<name>A0A2U3E223_PURLI</name>
<evidence type="ECO:0000256" key="1">
    <source>
        <dbReference type="SAM" id="MobiDB-lite"/>
    </source>
</evidence>
<organism evidence="2 3">
    <name type="scientific">Purpureocillium lilacinum</name>
    <name type="common">Paecilomyces lilacinus</name>
    <dbReference type="NCBI Taxonomy" id="33203"/>
    <lineage>
        <taxon>Eukaryota</taxon>
        <taxon>Fungi</taxon>
        <taxon>Dikarya</taxon>
        <taxon>Ascomycota</taxon>
        <taxon>Pezizomycotina</taxon>
        <taxon>Sordariomycetes</taxon>
        <taxon>Hypocreomycetidae</taxon>
        <taxon>Hypocreales</taxon>
        <taxon>Ophiocordycipitaceae</taxon>
        <taxon>Purpureocillium</taxon>
    </lineage>
</organism>
<proteinExistence type="predicted"/>
<feature type="region of interest" description="Disordered" evidence="1">
    <location>
        <begin position="192"/>
        <end position="212"/>
    </location>
</feature>
<feature type="compositionally biased region" description="Basic and acidic residues" evidence="1">
    <location>
        <begin position="201"/>
        <end position="212"/>
    </location>
</feature>
<evidence type="ECO:0000313" key="3">
    <source>
        <dbReference type="Proteomes" id="UP000245956"/>
    </source>
</evidence>
<accession>A0A2U3E223</accession>
<dbReference type="EMBL" id="LCWV01000014">
    <property type="protein sequence ID" value="PWI68558.1"/>
    <property type="molecule type" value="Genomic_DNA"/>
</dbReference>
<feature type="region of interest" description="Disordered" evidence="1">
    <location>
        <begin position="157"/>
        <end position="179"/>
    </location>
</feature>
<comment type="caution">
    <text evidence="2">The sequence shown here is derived from an EMBL/GenBank/DDBJ whole genome shotgun (WGS) entry which is preliminary data.</text>
</comment>
<dbReference type="AlphaFoldDB" id="A0A2U3E223"/>
<protein>
    <submittedName>
        <fullName evidence="2">Uncharacterized protein</fullName>
    </submittedName>
</protein>
<reference evidence="2 3" key="1">
    <citation type="journal article" date="2016" name="Front. Microbiol.">
        <title>Genome and transcriptome sequences reveal the specific parasitism of the nematophagous Purpureocillium lilacinum 36-1.</title>
        <authorList>
            <person name="Xie J."/>
            <person name="Li S."/>
            <person name="Mo C."/>
            <person name="Xiao X."/>
            <person name="Peng D."/>
            <person name="Wang G."/>
            <person name="Xiao Y."/>
        </authorList>
    </citation>
    <scope>NUCLEOTIDE SEQUENCE [LARGE SCALE GENOMIC DNA]</scope>
    <source>
        <strain evidence="2 3">36-1</strain>
    </source>
</reference>
<gene>
    <name evidence="2" type="ORF">PCL_01647</name>
</gene>